<organism evidence="12 13">
    <name type="scientific">Acetobacterium wieringae</name>
    <dbReference type="NCBI Taxonomy" id="52694"/>
    <lineage>
        <taxon>Bacteria</taxon>
        <taxon>Bacillati</taxon>
        <taxon>Bacillota</taxon>
        <taxon>Clostridia</taxon>
        <taxon>Eubacteriales</taxon>
        <taxon>Eubacteriaceae</taxon>
        <taxon>Acetobacterium</taxon>
    </lineage>
</organism>
<dbReference type="Pfam" id="PF00486">
    <property type="entry name" value="Trans_reg_C"/>
    <property type="match status" value="1"/>
</dbReference>
<dbReference type="AlphaFoldDB" id="A0A1F2PFZ0"/>
<feature type="DNA-binding region" description="OmpR/PhoB-type" evidence="9">
    <location>
        <begin position="124"/>
        <end position="222"/>
    </location>
</feature>
<protein>
    <recommendedName>
        <fullName evidence="1">Stage 0 sporulation protein A homolog</fullName>
    </recommendedName>
</protein>
<dbReference type="Gene3D" id="1.10.10.10">
    <property type="entry name" value="Winged helix-like DNA-binding domain superfamily/Winged helix DNA-binding domain"/>
    <property type="match status" value="1"/>
</dbReference>
<dbReference type="InterPro" id="IPR011006">
    <property type="entry name" value="CheY-like_superfamily"/>
</dbReference>
<keyword evidence="4" id="KW-0805">Transcription regulation</keyword>
<feature type="modified residue" description="4-aspartylphosphate" evidence="8">
    <location>
        <position position="51"/>
    </location>
</feature>
<evidence type="ECO:0000256" key="5">
    <source>
        <dbReference type="ARBA" id="ARBA00023125"/>
    </source>
</evidence>
<keyword evidence="6" id="KW-0804">Transcription</keyword>
<dbReference type="PANTHER" id="PTHR48111:SF22">
    <property type="entry name" value="REGULATOR OF RPOS"/>
    <property type="match status" value="1"/>
</dbReference>
<feature type="domain" description="Response regulatory" evidence="10">
    <location>
        <begin position="2"/>
        <end position="116"/>
    </location>
</feature>
<dbReference type="SUPFAM" id="SSF52172">
    <property type="entry name" value="CheY-like"/>
    <property type="match status" value="1"/>
</dbReference>
<evidence type="ECO:0000259" key="11">
    <source>
        <dbReference type="PROSITE" id="PS51755"/>
    </source>
</evidence>
<proteinExistence type="predicted"/>
<accession>A0A1F2PFZ0</accession>
<evidence type="ECO:0000256" key="6">
    <source>
        <dbReference type="ARBA" id="ARBA00023163"/>
    </source>
</evidence>
<feature type="domain" description="OmpR/PhoB-type" evidence="11">
    <location>
        <begin position="124"/>
        <end position="222"/>
    </location>
</feature>
<evidence type="ECO:0000259" key="10">
    <source>
        <dbReference type="PROSITE" id="PS50110"/>
    </source>
</evidence>
<dbReference type="InterPro" id="IPR001789">
    <property type="entry name" value="Sig_transdc_resp-reg_receiver"/>
</dbReference>
<dbReference type="GO" id="GO:0000156">
    <property type="term" value="F:phosphorelay response regulator activity"/>
    <property type="evidence" value="ECO:0007669"/>
    <property type="project" value="TreeGrafter"/>
</dbReference>
<keyword evidence="5 9" id="KW-0238">DNA-binding</keyword>
<dbReference type="PROSITE" id="PS50110">
    <property type="entry name" value="RESPONSE_REGULATORY"/>
    <property type="match status" value="1"/>
</dbReference>
<dbReference type="InterPro" id="IPR016032">
    <property type="entry name" value="Sig_transdc_resp-reg_C-effctor"/>
</dbReference>
<dbReference type="STRING" id="52694.ACWI_24650"/>
<gene>
    <name evidence="12" type="primary">mprA_3</name>
    <name evidence="12" type="ORF">ACWI_24650</name>
</gene>
<dbReference type="SMART" id="SM00448">
    <property type="entry name" value="REC"/>
    <property type="match status" value="1"/>
</dbReference>
<dbReference type="Pfam" id="PF00072">
    <property type="entry name" value="Response_reg"/>
    <property type="match status" value="1"/>
</dbReference>
<dbReference type="Proteomes" id="UP000176244">
    <property type="component" value="Unassembled WGS sequence"/>
</dbReference>
<dbReference type="SUPFAM" id="SSF46894">
    <property type="entry name" value="C-terminal effector domain of the bipartite response regulators"/>
    <property type="match status" value="1"/>
</dbReference>
<dbReference type="RefSeq" id="WP_070371733.1">
    <property type="nucleotide sequence ID" value="NZ_LKEU01000033.1"/>
</dbReference>
<evidence type="ECO:0000256" key="4">
    <source>
        <dbReference type="ARBA" id="ARBA00023015"/>
    </source>
</evidence>
<dbReference type="CDD" id="cd00383">
    <property type="entry name" value="trans_reg_C"/>
    <property type="match status" value="1"/>
</dbReference>
<keyword evidence="2 8" id="KW-0597">Phosphoprotein</keyword>
<name>A0A1F2PFZ0_9FIRM</name>
<dbReference type="GO" id="GO:0032993">
    <property type="term" value="C:protein-DNA complex"/>
    <property type="evidence" value="ECO:0007669"/>
    <property type="project" value="TreeGrafter"/>
</dbReference>
<keyword evidence="3" id="KW-0902">Two-component regulatory system</keyword>
<evidence type="ECO:0000256" key="8">
    <source>
        <dbReference type="PROSITE-ProRule" id="PRU00169"/>
    </source>
</evidence>
<dbReference type="GO" id="GO:0000976">
    <property type="term" value="F:transcription cis-regulatory region binding"/>
    <property type="evidence" value="ECO:0007669"/>
    <property type="project" value="TreeGrafter"/>
</dbReference>
<dbReference type="InterPro" id="IPR036388">
    <property type="entry name" value="WH-like_DNA-bd_sf"/>
</dbReference>
<evidence type="ECO:0000313" key="13">
    <source>
        <dbReference type="Proteomes" id="UP000176244"/>
    </source>
</evidence>
<dbReference type="InterPro" id="IPR001867">
    <property type="entry name" value="OmpR/PhoB-type_DNA-bd"/>
</dbReference>
<evidence type="ECO:0000313" key="12">
    <source>
        <dbReference type="EMBL" id="OFV70259.1"/>
    </source>
</evidence>
<dbReference type="InterPro" id="IPR039420">
    <property type="entry name" value="WalR-like"/>
</dbReference>
<dbReference type="PROSITE" id="PS51755">
    <property type="entry name" value="OMPR_PHOB"/>
    <property type="match status" value="1"/>
</dbReference>
<evidence type="ECO:0000256" key="7">
    <source>
        <dbReference type="ARBA" id="ARBA00024867"/>
    </source>
</evidence>
<dbReference type="SMART" id="SM00862">
    <property type="entry name" value="Trans_reg_C"/>
    <property type="match status" value="1"/>
</dbReference>
<dbReference type="Gene3D" id="6.10.250.690">
    <property type="match status" value="1"/>
</dbReference>
<evidence type="ECO:0000256" key="3">
    <source>
        <dbReference type="ARBA" id="ARBA00023012"/>
    </source>
</evidence>
<dbReference type="Gene3D" id="3.40.50.2300">
    <property type="match status" value="1"/>
</dbReference>
<dbReference type="PANTHER" id="PTHR48111">
    <property type="entry name" value="REGULATOR OF RPOS"/>
    <property type="match status" value="1"/>
</dbReference>
<reference evidence="12 13" key="1">
    <citation type="submission" date="2015-09" db="EMBL/GenBank/DDBJ databases">
        <title>Genome sequence of Acetobacterium wieringae DSM 1911.</title>
        <authorList>
            <person name="Poehlein A."/>
            <person name="Bengelsdorf F.R."/>
            <person name="Schiel-Bengelsdorf B."/>
            <person name="Duerre P."/>
            <person name="Daniel R."/>
        </authorList>
    </citation>
    <scope>NUCLEOTIDE SEQUENCE [LARGE SCALE GENOMIC DNA]</scope>
    <source>
        <strain evidence="12 13">DSM 1911</strain>
    </source>
</reference>
<dbReference type="CDD" id="cd17625">
    <property type="entry name" value="REC_OmpR_DrrD-like"/>
    <property type="match status" value="1"/>
</dbReference>
<comment type="function">
    <text evidence="7">May play the central regulatory role in sporulation. It may be an element of the effector pathway responsible for the activation of sporulation genes in response to nutritional stress. Spo0A may act in concert with spo0H (a sigma factor) to control the expression of some genes that are critical to the sporulation process.</text>
</comment>
<evidence type="ECO:0000256" key="9">
    <source>
        <dbReference type="PROSITE-ProRule" id="PRU01091"/>
    </source>
</evidence>
<dbReference type="GO" id="GO:0005829">
    <property type="term" value="C:cytosol"/>
    <property type="evidence" value="ECO:0007669"/>
    <property type="project" value="TreeGrafter"/>
</dbReference>
<evidence type="ECO:0000256" key="2">
    <source>
        <dbReference type="ARBA" id="ARBA00022553"/>
    </source>
</evidence>
<sequence length="226" mass="25553">MRLLLVEDEWGLVEALRAIFTKENYGVDICMDGESGLDNALTGIYDLIILDIMLPRKDGLAVLQELRKAKIETPVLMLTARAELNDKIAGLDRGADDYLTKPFQTGELLARIRAVTRRKGEVVTNDPGWGDLTLRQKTRELCCGNTTVKLGLKEFLLLETLMIHSRQIISKEQLIEKVWGFDSEAEYNNVEVYISFLRKKISFVGSQVQIKVNRGIGYYLELSVQG</sequence>
<dbReference type="OrthoDB" id="9790442at2"/>
<evidence type="ECO:0000256" key="1">
    <source>
        <dbReference type="ARBA" id="ARBA00018672"/>
    </source>
</evidence>
<dbReference type="FunFam" id="3.40.50.2300:FF:000001">
    <property type="entry name" value="DNA-binding response regulator PhoB"/>
    <property type="match status" value="1"/>
</dbReference>
<comment type="caution">
    <text evidence="12">The sequence shown here is derived from an EMBL/GenBank/DDBJ whole genome shotgun (WGS) entry which is preliminary data.</text>
</comment>
<dbReference type="GO" id="GO:0006355">
    <property type="term" value="P:regulation of DNA-templated transcription"/>
    <property type="evidence" value="ECO:0007669"/>
    <property type="project" value="InterPro"/>
</dbReference>
<dbReference type="EMBL" id="LKEU01000033">
    <property type="protein sequence ID" value="OFV70259.1"/>
    <property type="molecule type" value="Genomic_DNA"/>
</dbReference>